<reference evidence="6 7" key="1">
    <citation type="submission" date="2020-07" db="EMBL/GenBank/DDBJ databases">
        <title>Taxonomic revisions and descriptions of new bacterial species based on genomic comparisons in the high-G+C-content subgroup of the family Alcaligenaceae.</title>
        <authorList>
            <person name="Szabo A."/>
            <person name="Felfoldi T."/>
        </authorList>
    </citation>
    <scope>NUCLEOTIDE SEQUENCE [LARGE SCALE GENOMIC DNA]</scope>
    <source>
        <strain evidence="6 7">DSM 25264</strain>
    </source>
</reference>
<organism evidence="6 7">
    <name type="scientific">Allopusillimonas soli</name>
    <dbReference type="NCBI Taxonomy" id="659016"/>
    <lineage>
        <taxon>Bacteria</taxon>
        <taxon>Pseudomonadati</taxon>
        <taxon>Pseudomonadota</taxon>
        <taxon>Betaproteobacteria</taxon>
        <taxon>Burkholderiales</taxon>
        <taxon>Alcaligenaceae</taxon>
        <taxon>Allopusillimonas</taxon>
    </lineage>
</organism>
<dbReference type="InterPro" id="IPR036704">
    <property type="entry name" value="RraA/RraA-like_sf"/>
</dbReference>
<dbReference type="InterPro" id="IPR005493">
    <property type="entry name" value="RraA/RraA-like"/>
</dbReference>
<keyword evidence="5" id="KW-0460">Magnesium</keyword>
<feature type="binding site" evidence="5">
    <location>
        <position position="104"/>
    </location>
    <ligand>
        <name>substrate</name>
    </ligand>
</feature>
<dbReference type="OrthoDB" id="8717144at2"/>
<dbReference type="NCBIfam" id="NF004850">
    <property type="entry name" value="PRK06201.1"/>
    <property type="match status" value="1"/>
</dbReference>
<accession>A0A853FBX9</accession>
<evidence type="ECO:0000256" key="4">
    <source>
        <dbReference type="ARBA" id="ARBA00030169"/>
    </source>
</evidence>
<dbReference type="CDD" id="cd16841">
    <property type="entry name" value="RraA_family"/>
    <property type="match status" value="1"/>
</dbReference>
<dbReference type="GO" id="GO:0046872">
    <property type="term" value="F:metal ion binding"/>
    <property type="evidence" value="ECO:0007669"/>
    <property type="project" value="UniProtKB-KW"/>
</dbReference>
<comment type="caution">
    <text evidence="6">The sequence shown here is derived from an EMBL/GenBank/DDBJ whole genome shotgun (WGS) entry which is preliminary data.</text>
</comment>
<dbReference type="PANTHER" id="PTHR33254:SF4">
    <property type="entry name" value="4-HYDROXY-4-METHYL-2-OXOGLUTARATE ALDOLASE 3-RELATED"/>
    <property type="match status" value="1"/>
</dbReference>
<dbReference type="Pfam" id="PF03737">
    <property type="entry name" value="RraA-like"/>
    <property type="match status" value="1"/>
</dbReference>
<evidence type="ECO:0000256" key="5">
    <source>
        <dbReference type="PIRSR" id="PIRSR605493-1"/>
    </source>
</evidence>
<dbReference type="Gene3D" id="3.50.30.40">
    <property type="entry name" value="Ribonuclease E inhibitor RraA/RraA-like"/>
    <property type="match status" value="1"/>
</dbReference>
<dbReference type="EMBL" id="JACCEW010000002">
    <property type="protein sequence ID" value="NYT36390.1"/>
    <property type="molecule type" value="Genomic_DNA"/>
</dbReference>
<protein>
    <recommendedName>
        <fullName evidence="2">Putative 4-hydroxy-4-methyl-2-oxoglutarate aldolase</fullName>
    </recommendedName>
    <alternativeName>
        <fullName evidence="3">Regulator of ribonuclease activity homolog</fullName>
    </alternativeName>
    <alternativeName>
        <fullName evidence="4">RraA-like protein</fullName>
    </alternativeName>
</protein>
<evidence type="ECO:0000313" key="7">
    <source>
        <dbReference type="Proteomes" id="UP000580517"/>
    </source>
</evidence>
<dbReference type="Proteomes" id="UP000580517">
    <property type="component" value="Unassembled WGS sequence"/>
</dbReference>
<evidence type="ECO:0000256" key="3">
    <source>
        <dbReference type="ARBA" id="ARBA00029596"/>
    </source>
</evidence>
<dbReference type="SUPFAM" id="SSF89562">
    <property type="entry name" value="RraA-like"/>
    <property type="match status" value="1"/>
</dbReference>
<evidence type="ECO:0000256" key="1">
    <source>
        <dbReference type="ARBA" id="ARBA00001968"/>
    </source>
</evidence>
<evidence type="ECO:0000256" key="2">
    <source>
        <dbReference type="ARBA" id="ARBA00016549"/>
    </source>
</evidence>
<sequence length="206" mass="21951">MHSLVNLFIDIPTSIISDSMRRIAGSSALKPFHGSQTLLGTAYTVRVRAGDNLYIHDALRKAQSGDVLVIDGGGDTDRALVGEIMMSVARMRGLAGLVVDGAIRDSDAFRQANYPCYARAVTHRGPFKNGPGELNLPVSIDGCVVTPGDIIAGDSDGVVFIPSDMAETVAAASRNKMRTEEAVLAGIAKGQYDDTWIDDALKHQHV</sequence>
<dbReference type="PANTHER" id="PTHR33254">
    <property type="entry name" value="4-HYDROXY-4-METHYL-2-OXOGLUTARATE ALDOLASE 3-RELATED"/>
    <property type="match status" value="1"/>
</dbReference>
<gene>
    <name evidence="6" type="ORF">H0A68_05860</name>
</gene>
<proteinExistence type="predicted"/>
<keyword evidence="5" id="KW-0479">Metal-binding</keyword>
<feature type="binding site" evidence="5">
    <location>
        <begin position="82"/>
        <end position="85"/>
    </location>
    <ligand>
        <name>substrate</name>
    </ligand>
</feature>
<evidence type="ECO:0000313" key="6">
    <source>
        <dbReference type="EMBL" id="NYT36390.1"/>
    </source>
</evidence>
<keyword evidence="7" id="KW-1185">Reference proteome</keyword>
<feature type="binding site" evidence="5">
    <location>
        <position position="105"/>
    </location>
    <ligand>
        <name>Mg(2+)</name>
        <dbReference type="ChEBI" id="CHEBI:18420"/>
    </ligand>
</feature>
<dbReference type="AlphaFoldDB" id="A0A853FBX9"/>
<name>A0A853FBX9_9BURK</name>
<comment type="cofactor">
    <cofactor evidence="5">
        <name>Mg(2+)</name>
        <dbReference type="ChEBI" id="CHEBI:18420"/>
    </cofactor>
</comment>
<comment type="cofactor">
    <cofactor evidence="1">
        <name>a divalent metal cation</name>
        <dbReference type="ChEBI" id="CHEBI:60240"/>
    </cofactor>
</comment>